<feature type="chain" id="PRO_5035203072" description="Bacteriocin (Lactococcin_972)" evidence="1">
    <location>
        <begin position="28"/>
        <end position="162"/>
    </location>
</feature>
<feature type="signal peptide" evidence="1">
    <location>
        <begin position="1"/>
        <end position="27"/>
    </location>
</feature>
<evidence type="ECO:0008006" key="4">
    <source>
        <dbReference type="Google" id="ProtNLM"/>
    </source>
</evidence>
<sequence length="162" mass="17550">MEKKSFFARAGLALLAGGILAAGSVSAASAAGEYRTWPNGGGYVAVSGYGSQVNGNGQWRPYDTGSGPRSYLDANVWYTNADDHKKYAHFWTQFNTYGAWNSYDDAETGHSSTTSASWLYANTGLNLTASNQFRAEARVCLDVPYRTDPCSGWAYSASSYWS</sequence>
<keyword evidence="1" id="KW-0732">Signal</keyword>
<keyword evidence="3" id="KW-1185">Reference proteome</keyword>
<dbReference type="RefSeq" id="WP_191840560.1">
    <property type="nucleotide sequence ID" value="NZ_BAAALB010000026.1"/>
</dbReference>
<evidence type="ECO:0000313" key="3">
    <source>
        <dbReference type="Proteomes" id="UP000619293"/>
    </source>
</evidence>
<reference evidence="2 3" key="1">
    <citation type="submission" date="2021-01" db="EMBL/GenBank/DDBJ databases">
        <title>Whole genome shotgun sequence of Catellatospora chokoriensis NBRC 107358.</title>
        <authorList>
            <person name="Komaki H."/>
            <person name="Tamura T."/>
        </authorList>
    </citation>
    <scope>NUCLEOTIDE SEQUENCE [LARGE SCALE GENOMIC DNA]</scope>
    <source>
        <strain evidence="2 3">NBRC 107358</strain>
    </source>
</reference>
<dbReference type="AlphaFoldDB" id="A0A8J3KCV4"/>
<proteinExistence type="predicted"/>
<protein>
    <recommendedName>
        <fullName evidence="4">Bacteriocin (Lactococcin_972)</fullName>
    </recommendedName>
</protein>
<organism evidence="2 3">
    <name type="scientific">Catellatospora chokoriensis</name>
    <dbReference type="NCBI Taxonomy" id="310353"/>
    <lineage>
        <taxon>Bacteria</taxon>
        <taxon>Bacillati</taxon>
        <taxon>Actinomycetota</taxon>
        <taxon>Actinomycetes</taxon>
        <taxon>Micromonosporales</taxon>
        <taxon>Micromonosporaceae</taxon>
        <taxon>Catellatospora</taxon>
    </lineage>
</organism>
<comment type="caution">
    <text evidence="2">The sequence shown here is derived from an EMBL/GenBank/DDBJ whole genome shotgun (WGS) entry which is preliminary data.</text>
</comment>
<gene>
    <name evidence="2" type="ORF">Cch02nite_61830</name>
</gene>
<evidence type="ECO:0000313" key="2">
    <source>
        <dbReference type="EMBL" id="GIF92739.1"/>
    </source>
</evidence>
<name>A0A8J3KCV4_9ACTN</name>
<dbReference type="Proteomes" id="UP000619293">
    <property type="component" value="Unassembled WGS sequence"/>
</dbReference>
<accession>A0A8J3KCV4</accession>
<evidence type="ECO:0000256" key="1">
    <source>
        <dbReference type="SAM" id="SignalP"/>
    </source>
</evidence>
<dbReference type="EMBL" id="BONG01000050">
    <property type="protein sequence ID" value="GIF92739.1"/>
    <property type="molecule type" value="Genomic_DNA"/>
</dbReference>